<organism evidence="3 4">
    <name type="scientific">Acorus gramineus</name>
    <name type="common">Dwarf sweet flag</name>
    <dbReference type="NCBI Taxonomy" id="55184"/>
    <lineage>
        <taxon>Eukaryota</taxon>
        <taxon>Viridiplantae</taxon>
        <taxon>Streptophyta</taxon>
        <taxon>Embryophyta</taxon>
        <taxon>Tracheophyta</taxon>
        <taxon>Spermatophyta</taxon>
        <taxon>Magnoliopsida</taxon>
        <taxon>Liliopsida</taxon>
        <taxon>Acoraceae</taxon>
        <taxon>Acorus</taxon>
    </lineage>
</organism>
<dbReference type="Proteomes" id="UP001179952">
    <property type="component" value="Unassembled WGS sequence"/>
</dbReference>
<reference evidence="3" key="2">
    <citation type="submission" date="2023-06" db="EMBL/GenBank/DDBJ databases">
        <authorList>
            <person name="Ma L."/>
            <person name="Liu K.-W."/>
            <person name="Li Z."/>
            <person name="Hsiao Y.-Y."/>
            <person name="Qi Y."/>
            <person name="Fu T."/>
            <person name="Tang G."/>
            <person name="Zhang D."/>
            <person name="Sun W.-H."/>
            <person name="Liu D.-K."/>
            <person name="Li Y."/>
            <person name="Chen G.-Z."/>
            <person name="Liu X.-D."/>
            <person name="Liao X.-Y."/>
            <person name="Jiang Y.-T."/>
            <person name="Yu X."/>
            <person name="Hao Y."/>
            <person name="Huang J."/>
            <person name="Zhao X.-W."/>
            <person name="Ke S."/>
            <person name="Chen Y.-Y."/>
            <person name="Wu W.-L."/>
            <person name="Hsu J.-L."/>
            <person name="Lin Y.-F."/>
            <person name="Huang M.-D."/>
            <person name="Li C.-Y."/>
            <person name="Huang L."/>
            <person name="Wang Z.-W."/>
            <person name="Zhao X."/>
            <person name="Zhong W.-Y."/>
            <person name="Peng D.-H."/>
            <person name="Ahmad S."/>
            <person name="Lan S."/>
            <person name="Zhang J.-S."/>
            <person name="Tsai W.-C."/>
            <person name="Van De Peer Y."/>
            <person name="Liu Z.-J."/>
        </authorList>
    </citation>
    <scope>NUCLEOTIDE SEQUENCE</scope>
    <source>
        <strain evidence="3">SCP</strain>
        <tissue evidence="3">Leaves</tissue>
    </source>
</reference>
<feature type="region of interest" description="Disordered" evidence="2">
    <location>
        <begin position="503"/>
        <end position="524"/>
    </location>
</feature>
<feature type="region of interest" description="Disordered" evidence="2">
    <location>
        <begin position="465"/>
        <end position="489"/>
    </location>
</feature>
<sequence>MMGDKEESAELLNKLERAELEALELKRRRREDAKANEKVVSIFAAREQSWLKERKSLSVRIQGLLDELQSLKAKNEGSVSSLNKVVEEKDMALVEAEKRVVELEEKVRETEKVMEEYREKAKKEAQEKSSELWKHKSALIELISNQHQLESEMGRALHEADQAKEEFESVFEQKEEMVEMVQRLSEEVVKVRKDSEQKEKILSALLRKSKLDTSEKQMLLKELKASKARRKQAEVEAEKWKGMCELRRCKKGMKSGSAADRASKSRSEVFSEVMNSVDDDVLNPKTLLLEYLEAGGGKENECVTPRRKNVDLGDCFEQFSTGGDGELVITTDAKHLQDWVSSETEKYASILEERHYAEIEAFTEQMKLKDEKLEAFHWQLLSMELEAKRLHSHMRDLDENLSCFREENIRLEALLLDRETELKSLKFQPRFHTKYHKKGSSNCSAGPAVLDPEALWSEVRIVKKKQKEKAHEQNPTLTSDTHDLGGDSQDGKAIKEIQMVQSAPQCNKNPAEKERNDTGSSQVTGQFKKCSVMGIQEPSRELEKRWSPIKERNYEPMLDTQSSIKDAEEEKELGMDMARAQERVEVFNKSSTLKKESSWKMDFHALGISYKIKRLKQQLQAIEKFSGTGALIAVVGKDNLNHAFDSCVKRKIDEQRHHLKGFLPVMSSLNKQVKRYQSLEEKTNDLCKRIHENEQMKSSGDSNTSKTKEQTEMLERFLDETLQLQRYIVATGQKLVEIQSNITCCSVDDSEEIANVSPGTDMRPFADSIRTLFKDVQRGLEVRIARIIGDIGGTIARHGISHMRRY</sequence>
<dbReference type="EMBL" id="JAUJYN010000030">
    <property type="protein sequence ID" value="KAK1257916.1"/>
    <property type="molecule type" value="Genomic_DNA"/>
</dbReference>
<dbReference type="AlphaFoldDB" id="A0AAV9A001"/>
<evidence type="ECO:0000256" key="2">
    <source>
        <dbReference type="SAM" id="MobiDB-lite"/>
    </source>
</evidence>
<name>A0AAV9A001_ACOGR</name>
<gene>
    <name evidence="3" type="ORF">QJS04_geneDACA017741</name>
</gene>
<evidence type="ECO:0000313" key="4">
    <source>
        <dbReference type="Proteomes" id="UP001179952"/>
    </source>
</evidence>
<keyword evidence="1" id="KW-0175">Coiled coil</keyword>
<reference evidence="3" key="1">
    <citation type="journal article" date="2023" name="Nat. Commun.">
        <title>Diploid and tetraploid genomes of Acorus and the evolution of monocots.</title>
        <authorList>
            <person name="Ma L."/>
            <person name="Liu K.W."/>
            <person name="Li Z."/>
            <person name="Hsiao Y.Y."/>
            <person name="Qi Y."/>
            <person name="Fu T."/>
            <person name="Tang G.D."/>
            <person name="Zhang D."/>
            <person name="Sun W.H."/>
            <person name="Liu D.K."/>
            <person name="Li Y."/>
            <person name="Chen G.Z."/>
            <person name="Liu X.D."/>
            <person name="Liao X.Y."/>
            <person name="Jiang Y.T."/>
            <person name="Yu X."/>
            <person name="Hao Y."/>
            <person name="Huang J."/>
            <person name="Zhao X.W."/>
            <person name="Ke S."/>
            <person name="Chen Y.Y."/>
            <person name="Wu W.L."/>
            <person name="Hsu J.L."/>
            <person name="Lin Y.F."/>
            <person name="Huang M.D."/>
            <person name="Li C.Y."/>
            <person name="Huang L."/>
            <person name="Wang Z.W."/>
            <person name="Zhao X."/>
            <person name="Zhong W.Y."/>
            <person name="Peng D.H."/>
            <person name="Ahmad S."/>
            <person name="Lan S."/>
            <person name="Zhang J.S."/>
            <person name="Tsai W.C."/>
            <person name="Van de Peer Y."/>
            <person name="Liu Z.J."/>
        </authorList>
    </citation>
    <scope>NUCLEOTIDE SEQUENCE</scope>
    <source>
        <strain evidence="3">SCP</strain>
    </source>
</reference>
<comment type="caution">
    <text evidence="3">The sequence shown here is derived from an EMBL/GenBank/DDBJ whole genome shotgun (WGS) entry which is preliminary data.</text>
</comment>
<feature type="compositionally biased region" description="Basic and acidic residues" evidence="2">
    <location>
        <begin position="480"/>
        <end position="489"/>
    </location>
</feature>
<evidence type="ECO:0000313" key="3">
    <source>
        <dbReference type="EMBL" id="KAK1257916.1"/>
    </source>
</evidence>
<dbReference type="PANTHER" id="PTHR47747:SF2">
    <property type="entry name" value="RIBONUCLEASE P PROTEIN SUBUNIT P38-LIKE PROTEIN"/>
    <property type="match status" value="1"/>
</dbReference>
<evidence type="ECO:0000256" key="1">
    <source>
        <dbReference type="SAM" id="Coils"/>
    </source>
</evidence>
<keyword evidence="4" id="KW-1185">Reference proteome</keyword>
<accession>A0AAV9A001</accession>
<proteinExistence type="predicted"/>
<dbReference type="PANTHER" id="PTHR47747">
    <property type="entry name" value="RIBONUCLEASE P PROTEIN SUBUNIT P38-LIKE PROTEIN"/>
    <property type="match status" value="1"/>
</dbReference>
<protein>
    <submittedName>
        <fullName evidence="3">Uncharacterized protein</fullName>
    </submittedName>
</protein>
<feature type="coiled-coil region" evidence="1">
    <location>
        <begin position="1"/>
        <end position="243"/>
    </location>
</feature>